<dbReference type="PROSITE" id="PS51071">
    <property type="entry name" value="HTH_RPIR"/>
    <property type="match status" value="1"/>
</dbReference>
<accession>A0A0R1ZKB7</accession>
<dbReference type="CDD" id="cd05013">
    <property type="entry name" value="SIS_RpiR"/>
    <property type="match status" value="1"/>
</dbReference>
<sequence>MFPYEKLQTLNELETVIYNYINRHPAEVEKMTIRELAAKAHVSTTTILRFASKMGYDGYSELRFALKQHQKTVLTDQPAEYYDITAPLSYFFNKVNTTDFSKLIDQTMALINAAPLILFYGVGSGGALAEYGARFLSNAGKLALTIADVFQPFPAGDQLPHGSVIFVLSVSGETQQVIELVSKVQPHQVKIIAVTNHGNSRLAKMSDLVISYYMPELKRGDLNMTTQVPVLYLMELIAHRVDEERAARNRKKSEAED</sequence>
<keyword evidence="2" id="KW-0238">DNA-binding</keyword>
<evidence type="ECO:0000256" key="1">
    <source>
        <dbReference type="ARBA" id="ARBA00023015"/>
    </source>
</evidence>
<keyword evidence="7" id="KW-1185">Reference proteome</keyword>
<dbReference type="Pfam" id="PF01380">
    <property type="entry name" value="SIS"/>
    <property type="match status" value="1"/>
</dbReference>
<name>A0A0R1ZKB7_9LACO</name>
<dbReference type="EMBL" id="AYYO01000022">
    <property type="protein sequence ID" value="KRM55415.1"/>
    <property type="molecule type" value="Genomic_DNA"/>
</dbReference>
<dbReference type="PROSITE" id="PS51464">
    <property type="entry name" value="SIS"/>
    <property type="match status" value="1"/>
</dbReference>
<keyword evidence="3" id="KW-0804">Transcription</keyword>
<dbReference type="GO" id="GO:0003677">
    <property type="term" value="F:DNA binding"/>
    <property type="evidence" value="ECO:0007669"/>
    <property type="project" value="UniProtKB-KW"/>
</dbReference>
<evidence type="ECO:0000256" key="3">
    <source>
        <dbReference type="ARBA" id="ARBA00023163"/>
    </source>
</evidence>
<dbReference type="GO" id="GO:1901135">
    <property type="term" value="P:carbohydrate derivative metabolic process"/>
    <property type="evidence" value="ECO:0007669"/>
    <property type="project" value="InterPro"/>
</dbReference>
<dbReference type="PANTHER" id="PTHR30514">
    <property type="entry name" value="GLUCOKINASE"/>
    <property type="match status" value="1"/>
</dbReference>
<dbReference type="SUPFAM" id="SSF46689">
    <property type="entry name" value="Homeodomain-like"/>
    <property type="match status" value="1"/>
</dbReference>
<dbReference type="SUPFAM" id="SSF53697">
    <property type="entry name" value="SIS domain"/>
    <property type="match status" value="1"/>
</dbReference>
<evidence type="ECO:0000256" key="2">
    <source>
        <dbReference type="ARBA" id="ARBA00023125"/>
    </source>
</evidence>
<dbReference type="RefSeq" id="WP_054678345.1">
    <property type="nucleotide sequence ID" value="NZ_AYYO01000022.1"/>
</dbReference>
<dbReference type="Proteomes" id="UP000051679">
    <property type="component" value="Unassembled WGS sequence"/>
</dbReference>
<dbReference type="GO" id="GO:0097367">
    <property type="term" value="F:carbohydrate derivative binding"/>
    <property type="evidence" value="ECO:0007669"/>
    <property type="project" value="InterPro"/>
</dbReference>
<dbReference type="InterPro" id="IPR035472">
    <property type="entry name" value="RpiR-like_SIS"/>
</dbReference>
<dbReference type="InterPro" id="IPR001347">
    <property type="entry name" value="SIS_dom"/>
</dbReference>
<dbReference type="InterPro" id="IPR036388">
    <property type="entry name" value="WH-like_DNA-bd_sf"/>
</dbReference>
<dbReference type="STRING" id="1291052.FC18_GL001310"/>
<dbReference type="InterPro" id="IPR009057">
    <property type="entry name" value="Homeodomain-like_sf"/>
</dbReference>
<evidence type="ECO:0000313" key="6">
    <source>
        <dbReference type="EMBL" id="KRM55415.1"/>
    </source>
</evidence>
<keyword evidence="1" id="KW-0805">Transcription regulation</keyword>
<dbReference type="AlphaFoldDB" id="A0A0R1ZKB7"/>
<feature type="domain" description="HTH rpiR-type" evidence="4">
    <location>
        <begin position="1"/>
        <end position="73"/>
    </location>
</feature>
<dbReference type="InterPro" id="IPR047640">
    <property type="entry name" value="RpiR-like"/>
</dbReference>
<protein>
    <submittedName>
        <fullName evidence="6">Helix-turn-helix domain, rpiR family protein</fullName>
    </submittedName>
</protein>
<dbReference type="GO" id="GO:0003700">
    <property type="term" value="F:DNA-binding transcription factor activity"/>
    <property type="evidence" value="ECO:0007669"/>
    <property type="project" value="InterPro"/>
</dbReference>
<dbReference type="InterPro" id="IPR046348">
    <property type="entry name" value="SIS_dom_sf"/>
</dbReference>
<dbReference type="Gene3D" id="3.40.50.10490">
    <property type="entry name" value="Glucose-6-phosphate isomerase like protein, domain 1"/>
    <property type="match status" value="1"/>
</dbReference>
<feature type="domain" description="SIS" evidence="5">
    <location>
        <begin position="107"/>
        <end position="244"/>
    </location>
</feature>
<proteinExistence type="predicted"/>
<dbReference type="Pfam" id="PF01418">
    <property type="entry name" value="HTH_6"/>
    <property type="match status" value="1"/>
</dbReference>
<organism evidence="6 7">
    <name type="scientific">Lacticaseibacillus sharpeae JCM 1186 = DSM 20505</name>
    <dbReference type="NCBI Taxonomy" id="1291052"/>
    <lineage>
        <taxon>Bacteria</taxon>
        <taxon>Bacillati</taxon>
        <taxon>Bacillota</taxon>
        <taxon>Bacilli</taxon>
        <taxon>Lactobacillales</taxon>
        <taxon>Lactobacillaceae</taxon>
        <taxon>Lacticaseibacillus</taxon>
    </lineage>
</organism>
<evidence type="ECO:0000259" key="5">
    <source>
        <dbReference type="PROSITE" id="PS51464"/>
    </source>
</evidence>
<evidence type="ECO:0000259" key="4">
    <source>
        <dbReference type="PROSITE" id="PS51071"/>
    </source>
</evidence>
<dbReference type="InterPro" id="IPR000281">
    <property type="entry name" value="HTH_RpiR"/>
</dbReference>
<reference evidence="6 7" key="1">
    <citation type="journal article" date="2015" name="Genome Announc.">
        <title>Expanding the biotechnology potential of lactobacilli through comparative genomics of 213 strains and associated genera.</title>
        <authorList>
            <person name="Sun Z."/>
            <person name="Harris H.M."/>
            <person name="McCann A."/>
            <person name="Guo C."/>
            <person name="Argimon S."/>
            <person name="Zhang W."/>
            <person name="Yang X."/>
            <person name="Jeffery I.B."/>
            <person name="Cooney J.C."/>
            <person name="Kagawa T.F."/>
            <person name="Liu W."/>
            <person name="Song Y."/>
            <person name="Salvetti E."/>
            <person name="Wrobel A."/>
            <person name="Rasinkangas P."/>
            <person name="Parkhill J."/>
            <person name="Rea M.C."/>
            <person name="O'Sullivan O."/>
            <person name="Ritari J."/>
            <person name="Douillard F.P."/>
            <person name="Paul Ross R."/>
            <person name="Yang R."/>
            <person name="Briner A.E."/>
            <person name="Felis G.E."/>
            <person name="de Vos W.M."/>
            <person name="Barrangou R."/>
            <person name="Klaenhammer T.R."/>
            <person name="Caufield P.W."/>
            <person name="Cui Y."/>
            <person name="Zhang H."/>
            <person name="O'Toole P.W."/>
        </authorList>
    </citation>
    <scope>NUCLEOTIDE SEQUENCE [LARGE SCALE GENOMIC DNA]</scope>
    <source>
        <strain evidence="6 7">DSM 20505</strain>
    </source>
</reference>
<dbReference type="OrthoDB" id="1648815at2"/>
<dbReference type="Gene3D" id="1.10.10.10">
    <property type="entry name" value="Winged helix-like DNA-binding domain superfamily/Winged helix DNA-binding domain"/>
    <property type="match status" value="1"/>
</dbReference>
<gene>
    <name evidence="6" type="ORF">FC18_GL001310</name>
</gene>
<evidence type="ECO:0000313" key="7">
    <source>
        <dbReference type="Proteomes" id="UP000051679"/>
    </source>
</evidence>
<dbReference type="PANTHER" id="PTHR30514:SF1">
    <property type="entry name" value="HTH-TYPE TRANSCRIPTIONAL REGULATOR HEXR-RELATED"/>
    <property type="match status" value="1"/>
</dbReference>
<comment type="caution">
    <text evidence="6">The sequence shown here is derived from an EMBL/GenBank/DDBJ whole genome shotgun (WGS) entry which is preliminary data.</text>
</comment>
<dbReference type="PATRIC" id="fig|1291052.5.peg.1328"/>